<dbReference type="EMBL" id="CP016793">
    <property type="protein sequence ID" value="ANZ35200.1"/>
    <property type="molecule type" value="Genomic_DNA"/>
</dbReference>
<evidence type="ECO:0000313" key="2">
    <source>
        <dbReference type="Proteomes" id="UP000093053"/>
    </source>
</evidence>
<dbReference type="STRING" id="1586287.BBK82_03070"/>
<sequence length="79" mass="9051">MTPSTSLADVEQAVWVGVHDEQRHSIRPDERLHRYPDDTPWAFARCQRAAWQVSEGRERAAQLWPTCEECASLKAEEAS</sequence>
<proteinExistence type="predicted"/>
<name>A0A1B2HBU9_9PSEU</name>
<protein>
    <submittedName>
        <fullName evidence="1">Uncharacterized protein</fullName>
    </submittedName>
</protein>
<organism evidence="1 2">
    <name type="scientific">Lentzea guizhouensis</name>
    <dbReference type="NCBI Taxonomy" id="1586287"/>
    <lineage>
        <taxon>Bacteria</taxon>
        <taxon>Bacillati</taxon>
        <taxon>Actinomycetota</taxon>
        <taxon>Actinomycetes</taxon>
        <taxon>Pseudonocardiales</taxon>
        <taxon>Pseudonocardiaceae</taxon>
        <taxon>Lentzea</taxon>
    </lineage>
</organism>
<accession>A0A1B2HBU9</accession>
<dbReference type="AlphaFoldDB" id="A0A1B2HBU9"/>
<gene>
    <name evidence="1" type="ORF">BBK82_03070</name>
</gene>
<evidence type="ECO:0000313" key="1">
    <source>
        <dbReference type="EMBL" id="ANZ35200.1"/>
    </source>
</evidence>
<dbReference type="KEGG" id="led:BBK82_03070"/>
<keyword evidence="2" id="KW-1185">Reference proteome</keyword>
<dbReference type="Proteomes" id="UP000093053">
    <property type="component" value="Chromosome"/>
</dbReference>
<reference evidence="1 2" key="1">
    <citation type="submission" date="2016-07" db="EMBL/GenBank/DDBJ databases">
        <title>Complete genome sequence of the Lentzea guizhouensis DHS C013.</title>
        <authorList>
            <person name="Cao C."/>
        </authorList>
    </citation>
    <scope>NUCLEOTIDE SEQUENCE [LARGE SCALE GENOMIC DNA]</scope>
    <source>
        <strain evidence="1 2">DHS C013</strain>
    </source>
</reference>